<evidence type="ECO:0000313" key="4">
    <source>
        <dbReference type="Proteomes" id="UP001151760"/>
    </source>
</evidence>
<keyword evidence="4" id="KW-1185">Reference proteome</keyword>
<dbReference type="Gene3D" id="3.80.10.10">
    <property type="entry name" value="Ribonuclease Inhibitor"/>
    <property type="match status" value="2"/>
</dbReference>
<proteinExistence type="predicted"/>
<dbReference type="InterPro" id="IPR055414">
    <property type="entry name" value="LRR_R13L4/SHOC2-like"/>
</dbReference>
<reference evidence="3" key="1">
    <citation type="journal article" date="2022" name="Int. J. Mol. Sci.">
        <title>Draft Genome of Tanacetum Coccineum: Genomic Comparison of Closely Related Tanacetum-Family Plants.</title>
        <authorList>
            <person name="Yamashiro T."/>
            <person name="Shiraishi A."/>
            <person name="Nakayama K."/>
            <person name="Satake H."/>
        </authorList>
    </citation>
    <scope>NUCLEOTIDE SEQUENCE</scope>
</reference>
<name>A0ABQ5J1E4_9ASTR</name>
<dbReference type="SUPFAM" id="SSF52058">
    <property type="entry name" value="L domain-like"/>
    <property type="match status" value="1"/>
</dbReference>
<keyword evidence="3" id="KW-0675">Receptor</keyword>
<gene>
    <name evidence="3" type="ORF">Tco_1122737</name>
</gene>
<protein>
    <submittedName>
        <fullName evidence="3">Toll/interleukin-1 receptor domain-containing protein</fullName>
    </submittedName>
</protein>
<dbReference type="PANTHER" id="PTHR45752:SF195">
    <property type="entry name" value="LEUCINE-RICH REPEAT (LRR) FAMILY PROTEIN-RELATED"/>
    <property type="match status" value="1"/>
</dbReference>
<feature type="domain" description="Disease resistance R13L4/SHOC-2-like LRR" evidence="2">
    <location>
        <begin position="174"/>
        <end position="277"/>
    </location>
</feature>
<organism evidence="3 4">
    <name type="scientific">Tanacetum coccineum</name>
    <dbReference type="NCBI Taxonomy" id="301880"/>
    <lineage>
        <taxon>Eukaryota</taxon>
        <taxon>Viridiplantae</taxon>
        <taxon>Streptophyta</taxon>
        <taxon>Embryophyta</taxon>
        <taxon>Tracheophyta</taxon>
        <taxon>Spermatophyta</taxon>
        <taxon>Magnoliopsida</taxon>
        <taxon>eudicotyledons</taxon>
        <taxon>Gunneridae</taxon>
        <taxon>Pentapetalae</taxon>
        <taxon>asterids</taxon>
        <taxon>campanulids</taxon>
        <taxon>Asterales</taxon>
        <taxon>Asteraceae</taxon>
        <taxon>Asteroideae</taxon>
        <taxon>Anthemideae</taxon>
        <taxon>Anthemidinae</taxon>
        <taxon>Tanacetum</taxon>
    </lineage>
</organism>
<dbReference type="EMBL" id="BQNB010021430">
    <property type="protein sequence ID" value="GJU06307.1"/>
    <property type="molecule type" value="Genomic_DNA"/>
</dbReference>
<accession>A0ABQ5J1E4</accession>
<evidence type="ECO:0000313" key="3">
    <source>
        <dbReference type="EMBL" id="GJU06307.1"/>
    </source>
</evidence>
<evidence type="ECO:0000256" key="1">
    <source>
        <dbReference type="ARBA" id="ARBA00022737"/>
    </source>
</evidence>
<dbReference type="Proteomes" id="UP001151760">
    <property type="component" value="Unassembled WGS sequence"/>
</dbReference>
<dbReference type="PANTHER" id="PTHR45752">
    <property type="entry name" value="LEUCINE-RICH REPEAT-CONTAINING"/>
    <property type="match status" value="1"/>
</dbReference>
<dbReference type="InterPro" id="IPR050715">
    <property type="entry name" value="LRR-SigEffector_domain"/>
</dbReference>
<sequence length="334" mass="37929">MQTDTGVEDHSKLKTIHVGSTHNLEELTLKGCYDLVELEMPSECLKLEELYLSHSKLRTLDLGLTPNLKRLNLENCYDLVEINTLAGYLKKLASLNLHCCGRFKSFVFKKQLDSDDEVGSLSELHLIAEPAYVWPLHCDNDSPKFQFSCYLKEDPASSFGNLERLISCTNLESFSKSIRSLQGIKKLTLEGSITEAPRDLDQLEYLEELTFSSTEIKYLPDSICKLKHLKSFKIKSCWLLEKLPDDIGRLESLETLILTECKLLSDILNSICRMKCIKYFHLPGCILVENLPRKIGLLQILKELNIEGTGVTRLPPSIFHLKGLHITDTCSVFC</sequence>
<evidence type="ECO:0000259" key="2">
    <source>
        <dbReference type="Pfam" id="PF23598"/>
    </source>
</evidence>
<comment type="caution">
    <text evidence="3">The sequence shown here is derived from an EMBL/GenBank/DDBJ whole genome shotgun (WGS) entry which is preliminary data.</text>
</comment>
<reference evidence="3" key="2">
    <citation type="submission" date="2022-01" db="EMBL/GenBank/DDBJ databases">
        <authorList>
            <person name="Yamashiro T."/>
            <person name="Shiraishi A."/>
            <person name="Satake H."/>
            <person name="Nakayama K."/>
        </authorList>
    </citation>
    <scope>NUCLEOTIDE SEQUENCE</scope>
</reference>
<dbReference type="InterPro" id="IPR032675">
    <property type="entry name" value="LRR_dom_sf"/>
</dbReference>
<dbReference type="Pfam" id="PF23598">
    <property type="entry name" value="LRR_14"/>
    <property type="match status" value="1"/>
</dbReference>
<keyword evidence="1" id="KW-0677">Repeat</keyword>